<dbReference type="EMBL" id="JACOGG010000015">
    <property type="protein sequence ID" value="MBC3936502.1"/>
    <property type="molecule type" value="Genomic_DNA"/>
</dbReference>
<evidence type="ECO:0000256" key="2">
    <source>
        <dbReference type="ARBA" id="ARBA00004870"/>
    </source>
</evidence>
<dbReference type="InterPro" id="IPR027417">
    <property type="entry name" value="P-loop_NTPase"/>
</dbReference>
<sequence>MRAWLEKQVMAAWQQRGWLAYLCWPLAQLFRVLIQFRMGLFVMGYKPQTRLAIPVIVVGNIFVGGTGKTPLVIWLVQQLQAAGLHPAVVSRGYGAAAQQVLVVDEQAQAAQVGDEPLLIRQRCGCPVMVGRDRVAAAQLLLLTYPEVDVLISDDGLQHYYLARDLEIVLFDQRGAGNGWLMPAGPLREPVSRRRDFTVLNAAADVDSTEVPGIPADAVRMQLVTQQAWQLSAPQQRRVLSSFAGQRVCAAAGIGHPERFYQALTAAGCEFERLPLADHQVFDPFTFSQTQADYILITEKDAVKCSQIPALQNDTRIWVLPVEAQLSAGFAADLLSMILEKKRGSSPA</sequence>
<keyword evidence="9 13" id="KW-0418">Kinase</keyword>
<protein>
    <recommendedName>
        <fullName evidence="4 13">Tetraacyldisaccharide 4'-kinase</fullName>
        <ecNumber evidence="3 13">2.7.1.130</ecNumber>
    </recommendedName>
    <alternativeName>
        <fullName evidence="12 13">Lipid A 4'-kinase</fullName>
    </alternativeName>
</protein>
<evidence type="ECO:0000256" key="9">
    <source>
        <dbReference type="ARBA" id="ARBA00022777"/>
    </source>
</evidence>
<evidence type="ECO:0000256" key="6">
    <source>
        <dbReference type="ARBA" id="ARBA00022556"/>
    </source>
</evidence>
<dbReference type="SUPFAM" id="SSF52540">
    <property type="entry name" value="P-loop containing nucleoside triphosphate hydrolases"/>
    <property type="match status" value="1"/>
</dbReference>
<dbReference type="PANTHER" id="PTHR42724:SF1">
    <property type="entry name" value="TETRAACYLDISACCHARIDE 4'-KINASE, MITOCHONDRIAL-RELATED"/>
    <property type="match status" value="1"/>
</dbReference>
<comment type="function">
    <text evidence="1 13">Transfers the gamma-phosphate of ATP to the 4'-position of a tetraacyldisaccharide 1-phosphate intermediate (termed DS-1-P) to form tetraacyldisaccharide 1,4'-bis-phosphate (lipid IVA).</text>
</comment>
<reference evidence="14" key="1">
    <citation type="submission" date="2020-08" db="EMBL/GenBank/DDBJ databases">
        <title>Novel species isolated from subtropical streams in China.</title>
        <authorList>
            <person name="Lu H."/>
        </authorList>
    </citation>
    <scope>NUCLEOTIDE SEQUENCE</scope>
    <source>
        <strain evidence="14">CY7W</strain>
    </source>
</reference>
<keyword evidence="10 13" id="KW-0067">ATP-binding</keyword>
<dbReference type="RefSeq" id="WP_186882047.1">
    <property type="nucleotide sequence ID" value="NZ_JACOGG010000015.1"/>
</dbReference>
<evidence type="ECO:0000256" key="13">
    <source>
        <dbReference type="HAMAP-Rule" id="MF_00409"/>
    </source>
</evidence>
<evidence type="ECO:0000256" key="5">
    <source>
        <dbReference type="ARBA" id="ARBA00022516"/>
    </source>
</evidence>
<evidence type="ECO:0000256" key="11">
    <source>
        <dbReference type="ARBA" id="ARBA00023098"/>
    </source>
</evidence>
<evidence type="ECO:0000256" key="10">
    <source>
        <dbReference type="ARBA" id="ARBA00022840"/>
    </source>
</evidence>
<dbReference type="Pfam" id="PF02606">
    <property type="entry name" value="LpxK"/>
    <property type="match status" value="1"/>
</dbReference>
<accession>A0A923KWF9</accession>
<evidence type="ECO:0000256" key="1">
    <source>
        <dbReference type="ARBA" id="ARBA00002274"/>
    </source>
</evidence>
<proteinExistence type="inferred from homology"/>
<dbReference type="GO" id="GO:0009244">
    <property type="term" value="P:lipopolysaccharide core region biosynthetic process"/>
    <property type="evidence" value="ECO:0007669"/>
    <property type="project" value="TreeGrafter"/>
</dbReference>
<dbReference type="GO" id="GO:0005524">
    <property type="term" value="F:ATP binding"/>
    <property type="evidence" value="ECO:0007669"/>
    <property type="project" value="UniProtKB-UniRule"/>
</dbReference>
<dbReference type="HAMAP" id="MF_00409">
    <property type="entry name" value="LpxK"/>
    <property type="match status" value="1"/>
</dbReference>
<dbReference type="GO" id="GO:0009029">
    <property type="term" value="F:lipid-A 4'-kinase activity"/>
    <property type="evidence" value="ECO:0007669"/>
    <property type="project" value="UniProtKB-UniRule"/>
</dbReference>
<dbReference type="EC" id="2.7.1.130" evidence="3 13"/>
<gene>
    <name evidence="13" type="primary">lpxK</name>
    <name evidence="14" type="ORF">H8K47_14115</name>
</gene>
<organism evidence="14 15">
    <name type="scientific">Undibacterium rugosum</name>
    <dbReference type="NCBI Taxonomy" id="2762291"/>
    <lineage>
        <taxon>Bacteria</taxon>
        <taxon>Pseudomonadati</taxon>
        <taxon>Pseudomonadota</taxon>
        <taxon>Betaproteobacteria</taxon>
        <taxon>Burkholderiales</taxon>
        <taxon>Oxalobacteraceae</taxon>
        <taxon>Undibacterium</taxon>
    </lineage>
</organism>
<evidence type="ECO:0000256" key="7">
    <source>
        <dbReference type="ARBA" id="ARBA00022679"/>
    </source>
</evidence>
<evidence type="ECO:0000313" key="15">
    <source>
        <dbReference type="Proteomes" id="UP000612361"/>
    </source>
</evidence>
<keyword evidence="8 13" id="KW-0547">Nucleotide-binding</keyword>
<comment type="similarity">
    <text evidence="13">Belongs to the LpxK family.</text>
</comment>
<evidence type="ECO:0000256" key="3">
    <source>
        <dbReference type="ARBA" id="ARBA00012071"/>
    </source>
</evidence>
<evidence type="ECO:0000256" key="4">
    <source>
        <dbReference type="ARBA" id="ARBA00016436"/>
    </source>
</evidence>
<keyword evidence="11 13" id="KW-0443">Lipid metabolism</keyword>
<comment type="pathway">
    <text evidence="2 13">Glycolipid biosynthesis; lipid IV(A) biosynthesis; lipid IV(A) from (3R)-3-hydroxytetradecanoyl-[acyl-carrier-protein] and UDP-N-acetyl-alpha-D-glucosamine: step 6/6.</text>
</comment>
<evidence type="ECO:0000256" key="8">
    <source>
        <dbReference type="ARBA" id="ARBA00022741"/>
    </source>
</evidence>
<dbReference type="PANTHER" id="PTHR42724">
    <property type="entry name" value="TETRAACYLDISACCHARIDE 4'-KINASE"/>
    <property type="match status" value="1"/>
</dbReference>
<keyword evidence="7 13" id="KW-0808">Transferase</keyword>
<keyword evidence="15" id="KW-1185">Reference proteome</keyword>
<dbReference type="Proteomes" id="UP000612361">
    <property type="component" value="Unassembled WGS sequence"/>
</dbReference>
<dbReference type="GO" id="GO:0009245">
    <property type="term" value="P:lipid A biosynthetic process"/>
    <property type="evidence" value="ECO:0007669"/>
    <property type="project" value="UniProtKB-UniRule"/>
</dbReference>
<dbReference type="GO" id="GO:0005886">
    <property type="term" value="C:plasma membrane"/>
    <property type="evidence" value="ECO:0007669"/>
    <property type="project" value="TreeGrafter"/>
</dbReference>
<comment type="catalytic activity">
    <reaction evidence="13">
        <text>a lipid A disaccharide + ATP = a lipid IVA + ADP + H(+)</text>
        <dbReference type="Rhea" id="RHEA:67840"/>
        <dbReference type="ChEBI" id="CHEBI:15378"/>
        <dbReference type="ChEBI" id="CHEBI:30616"/>
        <dbReference type="ChEBI" id="CHEBI:176343"/>
        <dbReference type="ChEBI" id="CHEBI:176425"/>
        <dbReference type="ChEBI" id="CHEBI:456216"/>
        <dbReference type="EC" id="2.7.1.130"/>
    </reaction>
</comment>
<evidence type="ECO:0000313" key="14">
    <source>
        <dbReference type="EMBL" id="MBC3936502.1"/>
    </source>
</evidence>
<dbReference type="NCBIfam" id="TIGR00682">
    <property type="entry name" value="lpxK"/>
    <property type="match status" value="1"/>
</dbReference>
<keyword evidence="5 13" id="KW-0444">Lipid biosynthesis</keyword>
<dbReference type="AlphaFoldDB" id="A0A923KWF9"/>
<dbReference type="InterPro" id="IPR003758">
    <property type="entry name" value="LpxK"/>
</dbReference>
<feature type="binding site" evidence="13">
    <location>
        <begin position="62"/>
        <end position="69"/>
    </location>
    <ligand>
        <name>ATP</name>
        <dbReference type="ChEBI" id="CHEBI:30616"/>
    </ligand>
</feature>
<name>A0A923KWF9_9BURK</name>
<evidence type="ECO:0000256" key="12">
    <source>
        <dbReference type="ARBA" id="ARBA00029757"/>
    </source>
</evidence>
<keyword evidence="6 13" id="KW-0441">Lipid A biosynthesis</keyword>
<comment type="caution">
    <text evidence="14">The sequence shown here is derived from an EMBL/GenBank/DDBJ whole genome shotgun (WGS) entry which is preliminary data.</text>
</comment>